<dbReference type="InterPro" id="IPR009057">
    <property type="entry name" value="Homeodomain-like_sf"/>
</dbReference>
<dbReference type="CDD" id="cd17536">
    <property type="entry name" value="REC_YesN-like"/>
    <property type="match status" value="1"/>
</dbReference>
<dbReference type="PANTHER" id="PTHR43280">
    <property type="entry name" value="ARAC-FAMILY TRANSCRIPTIONAL REGULATOR"/>
    <property type="match status" value="1"/>
</dbReference>
<dbReference type="InterPro" id="IPR011006">
    <property type="entry name" value="CheY-like_superfamily"/>
</dbReference>
<keyword evidence="3" id="KW-0804">Transcription</keyword>
<dbReference type="PANTHER" id="PTHR43280:SF10">
    <property type="entry name" value="REGULATORY PROTEIN POCR"/>
    <property type="match status" value="1"/>
</dbReference>
<dbReference type="AlphaFoldDB" id="A0A0W1AQL0"/>
<evidence type="ECO:0000256" key="3">
    <source>
        <dbReference type="ARBA" id="ARBA00023163"/>
    </source>
</evidence>
<organism evidence="7 8">
    <name type="scientific">Paenibacillus etheri</name>
    <dbReference type="NCBI Taxonomy" id="1306852"/>
    <lineage>
        <taxon>Bacteria</taxon>
        <taxon>Bacillati</taxon>
        <taxon>Bacillota</taxon>
        <taxon>Bacilli</taxon>
        <taxon>Bacillales</taxon>
        <taxon>Paenibacillaceae</taxon>
        <taxon>Paenibacillus</taxon>
    </lineage>
</organism>
<proteinExistence type="predicted"/>
<feature type="domain" description="HTH araC/xylS-type" evidence="5">
    <location>
        <begin position="433"/>
        <end position="531"/>
    </location>
</feature>
<dbReference type="PROSITE" id="PS01124">
    <property type="entry name" value="HTH_ARAC_FAMILY_2"/>
    <property type="match status" value="1"/>
</dbReference>
<evidence type="ECO:0000313" key="8">
    <source>
        <dbReference type="Proteomes" id="UP000054709"/>
    </source>
</evidence>
<feature type="domain" description="Response regulatory" evidence="6">
    <location>
        <begin position="3"/>
        <end position="120"/>
    </location>
</feature>
<dbReference type="InterPro" id="IPR020449">
    <property type="entry name" value="Tscrpt_reg_AraC-type_HTH"/>
</dbReference>
<keyword evidence="2" id="KW-0238">DNA-binding</keyword>
<dbReference type="Gene3D" id="3.40.50.2300">
    <property type="match status" value="1"/>
</dbReference>
<evidence type="ECO:0000259" key="5">
    <source>
        <dbReference type="PROSITE" id="PS01124"/>
    </source>
</evidence>
<keyword evidence="4" id="KW-0597">Phosphoprotein</keyword>
<sequence length="532" mass="61916">MLTAILVDDDYPVIRYLSQAVPWSELGIELAGCYYSGLEAWEKAQQNPPDLIITDIGMPKMNGLEMLEKFRAMKPGIRAIILSCHNEFKYAQQALKLNVGEYILKESLDIEQLEHALRTLVKEVGLNRQQHTEMLVYKQKQSQNRAALKEKFLKDTLYQSWDKAAWIEQARSNGIMIHAKTYIPMLIVIDRPEEASRVRLMSEYTISFAVENIMQEVLEADHSLFISRNSHKEIVILFCSDQSSRDHQAIYHSIQNAASAVQKYLKLSVSCIFGAEARSPEEIRGTLQRMLKEKIHRFYFPAAGIHRFEEISFSRDDIYAEYGSVYAVINDDIALNRETELRVHVKEWREWVASQKFHPNEVKECVLRLLMDLQMKTKQLLQSPLPMAEEKLFSVVGDIETLEHLEDWLVQYLEELARKISIFSIKSKRSEVIKAQQFVISHVTEKITLEDMAGRLNLNASYFSRLFKRETNQNFIEYVNMLKLQKAKELLNQSGKTVEEISEYLGYANKSYFIKLFKREMGMRPSEYAAWH</sequence>
<name>A0A0W1AQL0_9BACL</name>
<dbReference type="GO" id="GO:0003700">
    <property type="term" value="F:DNA-binding transcription factor activity"/>
    <property type="evidence" value="ECO:0007669"/>
    <property type="project" value="InterPro"/>
</dbReference>
<evidence type="ECO:0000256" key="4">
    <source>
        <dbReference type="PROSITE-ProRule" id="PRU00169"/>
    </source>
</evidence>
<dbReference type="PRINTS" id="PR00032">
    <property type="entry name" value="HTHARAC"/>
</dbReference>
<protein>
    <submittedName>
        <fullName evidence="7">AraC family transcriptional regulator</fullName>
    </submittedName>
</protein>
<evidence type="ECO:0000256" key="2">
    <source>
        <dbReference type="ARBA" id="ARBA00023125"/>
    </source>
</evidence>
<dbReference type="OrthoDB" id="342399at2"/>
<dbReference type="Proteomes" id="UP000054709">
    <property type="component" value="Unassembled WGS sequence"/>
</dbReference>
<dbReference type="GO" id="GO:0043565">
    <property type="term" value="F:sequence-specific DNA binding"/>
    <property type="evidence" value="ECO:0007669"/>
    <property type="project" value="InterPro"/>
</dbReference>
<accession>A0A0W1AQL0</accession>
<dbReference type="SUPFAM" id="SSF46689">
    <property type="entry name" value="Homeodomain-like"/>
    <property type="match status" value="2"/>
</dbReference>
<dbReference type="InterPro" id="IPR018060">
    <property type="entry name" value="HTH_AraC"/>
</dbReference>
<dbReference type="EMBL" id="LCZJ02000054">
    <property type="protein sequence ID" value="KTD83550.1"/>
    <property type="molecule type" value="Genomic_DNA"/>
</dbReference>
<comment type="caution">
    <text evidence="7">The sequence shown here is derived from an EMBL/GenBank/DDBJ whole genome shotgun (WGS) entry which is preliminary data.</text>
</comment>
<evidence type="ECO:0000313" key="7">
    <source>
        <dbReference type="EMBL" id="KTD83550.1"/>
    </source>
</evidence>
<dbReference type="SMART" id="SM00342">
    <property type="entry name" value="HTH_ARAC"/>
    <property type="match status" value="1"/>
</dbReference>
<dbReference type="SMART" id="SM00448">
    <property type="entry name" value="REC"/>
    <property type="match status" value="1"/>
</dbReference>
<keyword evidence="8" id="KW-1185">Reference proteome</keyword>
<feature type="modified residue" description="4-aspartylphosphate" evidence="4">
    <location>
        <position position="55"/>
    </location>
</feature>
<evidence type="ECO:0000259" key="6">
    <source>
        <dbReference type="PROSITE" id="PS50110"/>
    </source>
</evidence>
<reference evidence="7 8" key="1">
    <citation type="journal article" date="2015" name="Int. Biodeterior. Biodegradation">
        <title>Physiological and genetic screening methods for the isolation of methyl tert-butyl ether-degrading bacteria for bioremediation purposes.</title>
        <authorList>
            <person name="Guisado I.M."/>
            <person name="Purswani J."/>
            <person name="Gonzalez Lopez J."/>
            <person name="Pozo C."/>
        </authorList>
    </citation>
    <scope>NUCLEOTIDE SEQUENCE [LARGE SCALE GENOMIC DNA]</scope>
    <source>
        <strain evidence="7 8">SH7</strain>
    </source>
</reference>
<evidence type="ECO:0000256" key="1">
    <source>
        <dbReference type="ARBA" id="ARBA00023015"/>
    </source>
</evidence>
<dbReference type="RefSeq" id="WP_060626609.1">
    <property type="nucleotide sequence ID" value="NZ_LCZJ02000054.1"/>
</dbReference>
<dbReference type="Pfam" id="PF00072">
    <property type="entry name" value="Response_reg"/>
    <property type="match status" value="1"/>
</dbReference>
<dbReference type="Pfam" id="PF12833">
    <property type="entry name" value="HTH_18"/>
    <property type="match status" value="1"/>
</dbReference>
<keyword evidence="1" id="KW-0805">Transcription regulation</keyword>
<dbReference type="InterPro" id="IPR001789">
    <property type="entry name" value="Sig_transdc_resp-reg_receiver"/>
</dbReference>
<gene>
    <name evidence="7" type="ORF">UQ64_01515</name>
</gene>
<dbReference type="PROSITE" id="PS50110">
    <property type="entry name" value="RESPONSE_REGULATORY"/>
    <property type="match status" value="1"/>
</dbReference>
<dbReference type="GO" id="GO:0000160">
    <property type="term" value="P:phosphorelay signal transduction system"/>
    <property type="evidence" value="ECO:0007669"/>
    <property type="project" value="InterPro"/>
</dbReference>
<dbReference type="SUPFAM" id="SSF52172">
    <property type="entry name" value="CheY-like"/>
    <property type="match status" value="1"/>
</dbReference>
<dbReference type="Gene3D" id="1.10.10.60">
    <property type="entry name" value="Homeodomain-like"/>
    <property type="match status" value="2"/>
</dbReference>